<name>A0ABX1AQK1_9ACTN</name>
<dbReference type="Gene3D" id="3.40.50.2000">
    <property type="entry name" value="Glycogen Phosphorylase B"/>
    <property type="match status" value="2"/>
</dbReference>
<evidence type="ECO:0000256" key="4">
    <source>
        <dbReference type="SAM" id="MobiDB-lite"/>
    </source>
</evidence>
<dbReference type="PANTHER" id="PTHR12526">
    <property type="entry name" value="GLYCOSYLTRANSFERASE"/>
    <property type="match status" value="1"/>
</dbReference>
<evidence type="ECO:0000256" key="1">
    <source>
        <dbReference type="ARBA" id="ARBA00021292"/>
    </source>
</evidence>
<sequence>MAGDEPGPVHRSRSAGAAAPARERLLLVSTNYAPEQAGIGPYATQVAEHWAADRGAEVHVLAGIPHYPAWRPDPSYRGRWRATDERSGVLVHRRRHTVPRRQTAVRRALYEASILTHGLIAPPRMGRPDAVLAQMPSLAGGVLAARIAHRHAAPFVPVVQDLMGAAAAQSGISGGGRVAGAAAALEGRVLRAAALVGIIHETFRERVHALGVPAHKVRLVPNWSHVAPAGDTREETRARLGWSGRTVLLHAGNMGLKQGLEVLVEAARVRPALHVVLMGDGSRRSHLATLAAGLPNVQFLPPAESGDFTDVLAAADALVVTQRASVLDMSVPSKLTSYFMAARPVIASVAPEGGTAEEVRRSDSGWVVPPEDPAALAAAAAELAEDPAVATALGARGFDYARAHLGREAGLGRISALLDEAILEHRSTARHTTEHRVAAGRFPRRARGAHPGPDQQSGRKGSRP</sequence>
<evidence type="ECO:0000256" key="3">
    <source>
        <dbReference type="ARBA" id="ARBA00022679"/>
    </source>
</evidence>
<feature type="domain" description="Glycosyltransferase subfamily 4-like N-terminal" evidence="5">
    <location>
        <begin position="38"/>
        <end position="223"/>
    </location>
</feature>
<reference evidence="6 7" key="1">
    <citation type="submission" date="2020-03" db="EMBL/GenBank/DDBJ databases">
        <title>Draft genome of Streptomyces sp. ventii, isolated from the Axial Seamount in the Pacific Ocean, and resequencing of the two type strains Streptomyces lonarensis strain NCL 716 and Streptomyces bohaiensis strain 11A07.</title>
        <authorList>
            <person name="Loughran R.M."/>
            <person name="Pfannmuller K.M."/>
            <person name="Wasson B.J."/>
            <person name="Deadmond M.C."/>
            <person name="Paddock B.E."/>
            <person name="Koyack M.J."/>
            <person name="Gallegos D.A."/>
            <person name="Mitchell E.A."/>
            <person name="Ushijima B."/>
            <person name="Saw J.H."/>
            <person name="Mcphail K.L."/>
            <person name="Videau P."/>
        </authorList>
    </citation>
    <scope>NUCLEOTIDE SEQUENCE [LARGE SCALE GENOMIC DNA]</scope>
    <source>
        <strain evidence="7">5675061</strain>
    </source>
</reference>
<dbReference type="PANTHER" id="PTHR12526:SF638">
    <property type="entry name" value="SPORE COAT PROTEIN SA"/>
    <property type="match status" value="1"/>
</dbReference>
<evidence type="ECO:0000256" key="2">
    <source>
        <dbReference type="ARBA" id="ARBA00022676"/>
    </source>
</evidence>
<dbReference type="CDD" id="cd03794">
    <property type="entry name" value="GT4_WbuB-like"/>
    <property type="match status" value="1"/>
</dbReference>
<protein>
    <recommendedName>
        <fullName evidence="1">D-inositol 3-phosphate glycosyltransferase</fullName>
    </recommendedName>
</protein>
<keyword evidence="2" id="KW-0328">Glycosyltransferase</keyword>
<dbReference type="Pfam" id="PF13692">
    <property type="entry name" value="Glyco_trans_1_4"/>
    <property type="match status" value="1"/>
</dbReference>
<evidence type="ECO:0000313" key="6">
    <source>
        <dbReference type="EMBL" id="NJP68431.1"/>
    </source>
</evidence>
<comment type="caution">
    <text evidence="6">The sequence shown here is derived from an EMBL/GenBank/DDBJ whole genome shotgun (WGS) entry which is preliminary data.</text>
</comment>
<evidence type="ECO:0000259" key="5">
    <source>
        <dbReference type="Pfam" id="PF13579"/>
    </source>
</evidence>
<feature type="region of interest" description="Disordered" evidence="4">
    <location>
        <begin position="429"/>
        <end position="464"/>
    </location>
</feature>
<dbReference type="Pfam" id="PF13579">
    <property type="entry name" value="Glyco_trans_4_4"/>
    <property type="match status" value="1"/>
</dbReference>
<evidence type="ECO:0000313" key="7">
    <source>
        <dbReference type="Proteomes" id="UP000746503"/>
    </source>
</evidence>
<keyword evidence="3" id="KW-0808">Transferase</keyword>
<dbReference type="InterPro" id="IPR028098">
    <property type="entry name" value="Glyco_trans_4-like_N"/>
</dbReference>
<proteinExistence type="predicted"/>
<gene>
    <name evidence="6" type="ORF">HCJ92_19560</name>
</gene>
<accession>A0ABX1AQK1</accession>
<dbReference type="Proteomes" id="UP000746503">
    <property type="component" value="Unassembled WGS sequence"/>
</dbReference>
<dbReference type="SUPFAM" id="SSF53756">
    <property type="entry name" value="UDP-Glycosyltransferase/glycogen phosphorylase"/>
    <property type="match status" value="1"/>
</dbReference>
<feature type="compositionally biased region" description="Polar residues" evidence="4">
    <location>
        <begin position="454"/>
        <end position="464"/>
    </location>
</feature>
<keyword evidence="7" id="KW-1185">Reference proteome</keyword>
<dbReference type="EMBL" id="JAAVJB010000212">
    <property type="protein sequence ID" value="NJP68431.1"/>
    <property type="molecule type" value="Genomic_DNA"/>
</dbReference>
<organism evidence="6 7">
    <name type="scientific">Streptomyces spiramenti</name>
    <dbReference type="NCBI Taxonomy" id="2720606"/>
    <lineage>
        <taxon>Bacteria</taxon>
        <taxon>Bacillati</taxon>
        <taxon>Actinomycetota</taxon>
        <taxon>Actinomycetes</taxon>
        <taxon>Kitasatosporales</taxon>
        <taxon>Streptomycetaceae</taxon>
        <taxon>Streptomyces</taxon>
    </lineage>
</organism>